<feature type="non-terminal residue" evidence="1">
    <location>
        <position position="142"/>
    </location>
</feature>
<dbReference type="Proteomes" id="UP000689967">
    <property type="component" value="Unassembled WGS sequence"/>
</dbReference>
<keyword evidence="2" id="KW-1185">Reference proteome</keyword>
<evidence type="ECO:0000313" key="1">
    <source>
        <dbReference type="EMBL" id="MBU8547332.1"/>
    </source>
</evidence>
<organism evidence="1 2">
    <name type="scientific">Falsiroseomonas oleicola</name>
    <dbReference type="NCBI Taxonomy" id="2801474"/>
    <lineage>
        <taxon>Bacteria</taxon>
        <taxon>Pseudomonadati</taxon>
        <taxon>Pseudomonadota</taxon>
        <taxon>Alphaproteobacteria</taxon>
        <taxon>Acetobacterales</taxon>
        <taxon>Roseomonadaceae</taxon>
        <taxon>Falsiroseomonas</taxon>
    </lineage>
</organism>
<protein>
    <submittedName>
        <fullName evidence="1">Uncharacterized protein</fullName>
    </submittedName>
</protein>
<sequence length="142" mass="14522">MADHGDRTEPTAVESLARVLERATGTAVARDDVLDRSGSPSPGARIGTLLDTAGSVVGVVPRVEPSLAQRIRRGAASGFVDGNGAQSSLDVRIVVTGAARETVTGPTGAVVRRAPTDDITLYVHDGDSPVGLLLVDDRAVVG</sequence>
<evidence type="ECO:0000313" key="2">
    <source>
        <dbReference type="Proteomes" id="UP000689967"/>
    </source>
</evidence>
<accession>A0ABS6HHW2</accession>
<gene>
    <name evidence="1" type="ORF">JJQ90_26735</name>
</gene>
<name>A0ABS6HHW2_9PROT</name>
<proteinExistence type="predicted"/>
<comment type="caution">
    <text evidence="1">The sequence shown here is derived from an EMBL/GenBank/DDBJ whole genome shotgun (WGS) entry which is preliminary data.</text>
</comment>
<dbReference type="EMBL" id="JAERQM010000030">
    <property type="protein sequence ID" value="MBU8547332.1"/>
    <property type="molecule type" value="Genomic_DNA"/>
</dbReference>
<dbReference type="RefSeq" id="WP_216879304.1">
    <property type="nucleotide sequence ID" value="NZ_JAERQM010000030.1"/>
</dbReference>
<reference evidence="1 2" key="1">
    <citation type="submission" date="2021-01" db="EMBL/GenBank/DDBJ databases">
        <title>Roseomonas sp. nov, a bacterium isolated from an oil production mixture in Yumen Oilfield.</title>
        <authorList>
            <person name="Wu D."/>
        </authorList>
    </citation>
    <scope>NUCLEOTIDE SEQUENCE [LARGE SCALE GENOMIC DNA]</scope>
    <source>
        <strain evidence="1 2">ROY-5-3</strain>
    </source>
</reference>